<accession>A0A345E850</accession>
<sequence>MVQIRLTERGRDVFVVLGSLLVIGVSLWLVAPMLAAAWTRDAFVWNATYLVVEGLLGQDIDIAVVGPTGMLLIWIVLFATDGYKTTQGLILLFFGFPAFVALLWLEGVWLEEVSWLDHWWAGLLGIVVGVLTGILRGSTGTDLDPRQFPAATAGLYLVTALVLFVGFWEVHLDYTSPWLWNRRTEQLATGPVGEVSFRTAGLARDILGSLLLIGVLGVFTQYSSNTTIRVVSPSDVAGTLLLGGLFAYAEDDDDYSGVAGTADSESGARDLKKVVRADSRDDVSDDIGPAEFKFRRGGWFSRRKVIRLDIHDPPQPGDVEYLETKAERRKKWYWKAGSYVSVALRMAVPNWLRPGRGREQLFLARLDRADVLLLVVPFDELVDPDDEKLNDVDPPAGYGDNDPYTELYDRIGEAYEDVPNKDVVVVLTGSETARELLERQEGSSVTLQPGSADLDKVAGAVGIEECTVRAFDCVLEDDTDPSGADDILDDL</sequence>
<feature type="transmembrane region" description="Helical" evidence="1">
    <location>
        <begin position="89"/>
        <end position="107"/>
    </location>
</feature>
<keyword evidence="2" id="KW-0614">Plasmid</keyword>
<dbReference type="AlphaFoldDB" id="A0A345E850"/>
<dbReference type="RefSeq" id="WP_114604696.1">
    <property type="nucleotide sequence ID" value="NZ_CP031147.1"/>
</dbReference>
<name>A0A345E850_9EURY</name>
<dbReference type="GeneID" id="37285323"/>
<keyword evidence="1" id="KW-0472">Membrane</keyword>
<feature type="transmembrane region" description="Helical" evidence="1">
    <location>
        <begin position="55"/>
        <end position="77"/>
    </location>
</feature>
<feature type="transmembrane region" description="Helical" evidence="1">
    <location>
        <begin position="148"/>
        <end position="168"/>
    </location>
</feature>
<evidence type="ECO:0000256" key="1">
    <source>
        <dbReference type="SAM" id="Phobius"/>
    </source>
</evidence>
<keyword evidence="1" id="KW-1133">Transmembrane helix</keyword>
<gene>
    <name evidence="2" type="ORF">DU484_00055</name>
</gene>
<protein>
    <submittedName>
        <fullName evidence="2">Uncharacterized protein</fullName>
    </submittedName>
</protein>
<proteinExistence type="predicted"/>
<feature type="transmembrane region" description="Helical" evidence="1">
    <location>
        <begin position="12"/>
        <end position="35"/>
    </location>
</feature>
<feature type="transmembrane region" description="Helical" evidence="1">
    <location>
        <begin position="119"/>
        <end position="136"/>
    </location>
</feature>
<keyword evidence="1" id="KW-0812">Transmembrane</keyword>
<geneLocation type="plasmid" evidence="3">
    <name>pcba1112-01</name>
</geneLocation>
<reference evidence="2 3" key="1">
    <citation type="submission" date="2018-07" db="EMBL/GenBank/DDBJ databases">
        <title>Genome sequences of Haloplanus sp. CBA1112.</title>
        <authorList>
            <person name="Kim Y.B."/>
            <person name="Roh S.W."/>
        </authorList>
    </citation>
    <scope>NUCLEOTIDE SEQUENCE [LARGE SCALE GENOMIC DNA]</scope>
    <source>
        <strain evidence="2 3">CBA1112</strain>
        <plasmid evidence="3">pcba1112-01</plasmid>
    </source>
</reference>
<dbReference type="EMBL" id="CP031147">
    <property type="protein sequence ID" value="AXG08372.1"/>
    <property type="molecule type" value="Genomic_DNA"/>
</dbReference>
<feature type="transmembrane region" description="Helical" evidence="1">
    <location>
        <begin position="201"/>
        <end position="219"/>
    </location>
</feature>
<organism evidence="2 3">
    <name type="scientific">Haloplanus rubicundus</name>
    <dbReference type="NCBI Taxonomy" id="1547898"/>
    <lineage>
        <taxon>Archaea</taxon>
        <taxon>Methanobacteriati</taxon>
        <taxon>Methanobacteriota</taxon>
        <taxon>Stenosarchaea group</taxon>
        <taxon>Halobacteria</taxon>
        <taxon>Halobacteriales</taxon>
        <taxon>Haloferacaceae</taxon>
        <taxon>Haloplanus</taxon>
    </lineage>
</organism>
<dbReference type="Proteomes" id="UP000252985">
    <property type="component" value="Plasmid pCBA1112-01"/>
</dbReference>
<dbReference type="KEGG" id="haq:DU484_00055"/>
<evidence type="ECO:0000313" key="2">
    <source>
        <dbReference type="EMBL" id="AXG08372.1"/>
    </source>
</evidence>
<evidence type="ECO:0000313" key="3">
    <source>
        <dbReference type="Proteomes" id="UP000252985"/>
    </source>
</evidence>